<organism evidence="2 3">
    <name type="scientific">Elysia marginata</name>
    <dbReference type="NCBI Taxonomy" id="1093978"/>
    <lineage>
        <taxon>Eukaryota</taxon>
        <taxon>Metazoa</taxon>
        <taxon>Spiralia</taxon>
        <taxon>Lophotrochozoa</taxon>
        <taxon>Mollusca</taxon>
        <taxon>Gastropoda</taxon>
        <taxon>Heterobranchia</taxon>
        <taxon>Euthyneura</taxon>
        <taxon>Panpulmonata</taxon>
        <taxon>Sacoglossa</taxon>
        <taxon>Placobranchoidea</taxon>
        <taxon>Plakobranchidae</taxon>
        <taxon>Elysia</taxon>
    </lineage>
</organism>
<dbReference type="Pfam" id="PF16178">
    <property type="entry name" value="Anoct_dimer"/>
    <property type="match status" value="1"/>
</dbReference>
<dbReference type="GO" id="GO:0005886">
    <property type="term" value="C:plasma membrane"/>
    <property type="evidence" value="ECO:0007669"/>
    <property type="project" value="TreeGrafter"/>
</dbReference>
<dbReference type="PANTHER" id="PTHR12308">
    <property type="entry name" value="ANOCTAMIN"/>
    <property type="match status" value="1"/>
</dbReference>
<evidence type="ECO:0000259" key="1">
    <source>
        <dbReference type="Pfam" id="PF16178"/>
    </source>
</evidence>
<protein>
    <submittedName>
        <fullName evidence="2">Anoctamin</fullName>
    </submittedName>
</protein>
<dbReference type="GO" id="GO:0005254">
    <property type="term" value="F:chloride channel activity"/>
    <property type="evidence" value="ECO:0007669"/>
    <property type="project" value="TreeGrafter"/>
</dbReference>
<dbReference type="InterPro" id="IPR032394">
    <property type="entry name" value="Anoct_dimer"/>
</dbReference>
<sequence>MSDPNDIGSAEGNSNSLPHLHFSDVAAIGASFQKISRRNKRKMKNKTFGSFERRYSKLALNKSLIPERKRIDYVLIYPNEFSKDAKDESRKLELKKHEQRRAKFEKKIESEGFSIQKDVIGENVFLKLHCPFKRLCVEAEKVKIEMALKNCEIPASKPQNCIQRFADEHLDTDKDVTDFVSTAFVMNKIHLFEGWESPEYFFRPAVRSLLVRSLNPSLPFSPSGYPQLLEE</sequence>
<accession>A0AAV4K064</accession>
<evidence type="ECO:0000313" key="3">
    <source>
        <dbReference type="Proteomes" id="UP000762676"/>
    </source>
</evidence>
<comment type="caution">
    <text evidence="2">The sequence shown here is derived from an EMBL/GenBank/DDBJ whole genome shotgun (WGS) entry which is preliminary data.</text>
</comment>
<dbReference type="AlphaFoldDB" id="A0AAV4K064"/>
<dbReference type="PANTHER" id="PTHR12308:SF73">
    <property type="entry name" value="ANOCTAMIN"/>
    <property type="match status" value="1"/>
</dbReference>
<name>A0AAV4K064_9GAST</name>
<dbReference type="InterPro" id="IPR007632">
    <property type="entry name" value="Anoctamin"/>
</dbReference>
<reference evidence="2 3" key="1">
    <citation type="journal article" date="2021" name="Elife">
        <title>Chloroplast acquisition without the gene transfer in kleptoplastic sea slugs, Plakobranchus ocellatus.</title>
        <authorList>
            <person name="Maeda T."/>
            <person name="Takahashi S."/>
            <person name="Yoshida T."/>
            <person name="Shimamura S."/>
            <person name="Takaki Y."/>
            <person name="Nagai Y."/>
            <person name="Toyoda A."/>
            <person name="Suzuki Y."/>
            <person name="Arimoto A."/>
            <person name="Ishii H."/>
            <person name="Satoh N."/>
            <person name="Nishiyama T."/>
            <person name="Hasebe M."/>
            <person name="Maruyama T."/>
            <person name="Minagawa J."/>
            <person name="Obokata J."/>
            <person name="Shigenobu S."/>
        </authorList>
    </citation>
    <scope>NUCLEOTIDE SEQUENCE [LARGE SCALE GENOMIC DNA]</scope>
</reference>
<feature type="domain" description="Anoctamin dimerisation" evidence="1">
    <location>
        <begin position="68"/>
        <end position="213"/>
    </location>
</feature>
<dbReference type="EMBL" id="BMAT01010453">
    <property type="protein sequence ID" value="GFS27157.1"/>
    <property type="molecule type" value="Genomic_DNA"/>
</dbReference>
<gene>
    <name evidence="2" type="ORF">ElyMa_005241200</name>
</gene>
<evidence type="ECO:0000313" key="2">
    <source>
        <dbReference type="EMBL" id="GFS27157.1"/>
    </source>
</evidence>
<dbReference type="Proteomes" id="UP000762676">
    <property type="component" value="Unassembled WGS sequence"/>
</dbReference>
<keyword evidence="3" id="KW-1185">Reference proteome</keyword>
<dbReference type="GO" id="GO:0046983">
    <property type="term" value="F:protein dimerization activity"/>
    <property type="evidence" value="ECO:0007669"/>
    <property type="project" value="InterPro"/>
</dbReference>
<proteinExistence type="predicted"/>